<evidence type="ECO:0000313" key="5">
    <source>
        <dbReference type="Proteomes" id="UP001258945"/>
    </source>
</evidence>
<organism evidence="4 5">
    <name type="scientific">Roseomonas gilardii</name>
    <dbReference type="NCBI Taxonomy" id="257708"/>
    <lineage>
        <taxon>Bacteria</taxon>
        <taxon>Pseudomonadati</taxon>
        <taxon>Pseudomonadota</taxon>
        <taxon>Alphaproteobacteria</taxon>
        <taxon>Acetobacterales</taxon>
        <taxon>Roseomonadaceae</taxon>
        <taxon>Roseomonas</taxon>
    </lineage>
</organism>
<keyword evidence="5" id="KW-1185">Reference proteome</keyword>
<feature type="domain" description="CBS" evidence="3">
    <location>
        <begin position="84"/>
        <end position="142"/>
    </location>
</feature>
<dbReference type="InterPro" id="IPR044725">
    <property type="entry name" value="CBSX3_CBS_dom"/>
</dbReference>
<sequence>MLEATMTVKTILRNKGSDVISVRPGQSLVEVARVLVQHRLGAVLVREAEDAARPVLGILSERDIVRALASDAGSVDGLVAADVMTRVVHTVTPDTPITRALEMITDRRVRHLPVYEGETLCGIVSIGDLVKARIEQAVGEAEALRDYVTAG</sequence>
<name>A0ABU3MIY2_9PROT</name>
<evidence type="ECO:0000313" key="4">
    <source>
        <dbReference type="EMBL" id="MDT8332732.1"/>
    </source>
</evidence>
<dbReference type="CDD" id="cd04623">
    <property type="entry name" value="CBS_pair_bac_euk"/>
    <property type="match status" value="1"/>
</dbReference>
<keyword evidence="1 2" id="KW-0129">CBS domain</keyword>
<dbReference type="Proteomes" id="UP001258945">
    <property type="component" value="Unassembled WGS sequence"/>
</dbReference>
<protein>
    <submittedName>
        <fullName evidence="4">CBS domain-containing protein</fullName>
    </submittedName>
</protein>
<evidence type="ECO:0000259" key="3">
    <source>
        <dbReference type="PROSITE" id="PS51371"/>
    </source>
</evidence>
<comment type="caution">
    <text evidence="4">The sequence shown here is derived from an EMBL/GenBank/DDBJ whole genome shotgun (WGS) entry which is preliminary data.</text>
</comment>
<feature type="domain" description="CBS" evidence="3">
    <location>
        <begin position="13"/>
        <end position="75"/>
    </location>
</feature>
<dbReference type="InterPro" id="IPR000644">
    <property type="entry name" value="CBS_dom"/>
</dbReference>
<reference evidence="4 5" key="1">
    <citation type="journal article" date="2019" name="Microb. Pathog.">
        <title>Comparison of VITEK 2, MALDI-TOF MS, 16S rRNA gene sequencing, and whole-genome sequencing for identification of Roseomonas mucosa.</title>
        <authorList>
            <person name="Rudolph W.W."/>
            <person name="Gunzer F."/>
            <person name="Trauth M."/>
            <person name="Bunk B."/>
            <person name="Bigge R."/>
            <person name="Schrottner P."/>
        </authorList>
    </citation>
    <scope>NUCLEOTIDE SEQUENCE [LARGE SCALE GENOMIC DNA]</scope>
    <source>
        <strain evidence="4 5">DSM 103800</strain>
    </source>
</reference>
<dbReference type="InterPro" id="IPR046342">
    <property type="entry name" value="CBS_dom_sf"/>
</dbReference>
<evidence type="ECO:0000256" key="1">
    <source>
        <dbReference type="ARBA" id="ARBA00023122"/>
    </source>
</evidence>
<dbReference type="Gene3D" id="3.10.580.10">
    <property type="entry name" value="CBS-domain"/>
    <property type="match status" value="1"/>
</dbReference>
<dbReference type="InterPro" id="IPR051257">
    <property type="entry name" value="Diverse_CBS-Domain"/>
</dbReference>
<dbReference type="SMART" id="SM00116">
    <property type="entry name" value="CBS"/>
    <property type="match status" value="2"/>
</dbReference>
<dbReference type="RefSeq" id="WP_237183241.1">
    <property type="nucleotide sequence ID" value="NZ_CP015583.1"/>
</dbReference>
<dbReference type="PANTHER" id="PTHR43080:SF2">
    <property type="entry name" value="CBS DOMAIN-CONTAINING PROTEIN"/>
    <property type="match status" value="1"/>
</dbReference>
<dbReference type="PROSITE" id="PS51371">
    <property type="entry name" value="CBS"/>
    <property type="match status" value="2"/>
</dbReference>
<accession>A0ABU3MIY2</accession>
<dbReference type="SUPFAM" id="SSF54631">
    <property type="entry name" value="CBS-domain pair"/>
    <property type="match status" value="1"/>
</dbReference>
<gene>
    <name evidence="4" type="ORF">RQ831_16865</name>
</gene>
<evidence type="ECO:0000256" key="2">
    <source>
        <dbReference type="PROSITE-ProRule" id="PRU00703"/>
    </source>
</evidence>
<dbReference type="EMBL" id="JAVVDO010000034">
    <property type="protein sequence ID" value="MDT8332732.1"/>
    <property type="molecule type" value="Genomic_DNA"/>
</dbReference>
<proteinExistence type="predicted"/>
<dbReference type="PANTHER" id="PTHR43080">
    <property type="entry name" value="CBS DOMAIN-CONTAINING PROTEIN CBSX3, MITOCHONDRIAL"/>
    <property type="match status" value="1"/>
</dbReference>
<dbReference type="Pfam" id="PF00571">
    <property type="entry name" value="CBS"/>
    <property type="match status" value="2"/>
</dbReference>